<dbReference type="PIRSF" id="PIRSF006304">
    <property type="entry name" value="GatC"/>
    <property type="match status" value="1"/>
</dbReference>
<feature type="transmembrane region" description="Helical" evidence="9">
    <location>
        <begin position="93"/>
        <end position="115"/>
    </location>
</feature>
<accession>A0A9E8RVH7</accession>
<dbReference type="Pfam" id="PF03611">
    <property type="entry name" value="EIIC-GAT"/>
    <property type="match status" value="1"/>
</dbReference>
<dbReference type="KEGG" id="faf:OE104_12095"/>
<evidence type="ECO:0000256" key="6">
    <source>
        <dbReference type="ARBA" id="ARBA00022692"/>
    </source>
</evidence>
<evidence type="ECO:0000256" key="1">
    <source>
        <dbReference type="ARBA" id="ARBA00004651"/>
    </source>
</evidence>
<feature type="transmembrane region" description="Helical" evidence="9">
    <location>
        <begin position="412"/>
        <end position="433"/>
    </location>
</feature>
<name>A0A9E8RVH7_9BACI</name>
<dbReference type="AlphaFoldDB" id="A0A9E8RVH7"/>
<feature type="transmembrane region" description="Helical" evidence="9">
    <location>
        <begin position="292"/>
        <end position="323"/>
    </location>
</feature>
<dbReference type="GO" id="GO:0005886">
    <property type="term" value="C:plasma membrane"/>
    <property type="evidence" value="ECO:0007669"/>
    <property type="project" value="UniProtKB-SubCell"/>
</dbReference>
<feature type="transmembrane region" description="Helical" evidence="9">
    <location>
        <begin position="220"/>
        <end position="243"/>
    </location>
</feature>
<keyword evidence="12" id="KW-1185">Reference proteome</keyword>
<reference evidence="11" key="1">
    <citation type="submission" date="2022-09" db="EMBL/GenBank/DDBJ databases">
        <title>Complete Genomes of Fervidibacillus albus and Fervidibacillus halotolerans isolated from tidal flat sediments.</title>
        <authorList>
            <person name="Kwon K.K."/>
            <person name="Yang S.-H."/>
            <person name="Park M.J."/>
            <person name="Oh H.-M."/>
        </authorList>
    </citation>
    <scope>NUCLEOTIDE SEQUENCE</scope>
    <source>
        <strain evidence="11">MEBiC13591</strain>
    </source>
</reference>
<dbReference type="PANTHER" id="PTHR37324:SF2">
    <property type="entry name" value="PTS SYSTEM GALACTITOL-SPECIFIC EIIC COMPONENT"/>
    <property type="match status" value="1"/>
</dbReference>
<feature type="transmembrane region" description="Helical" evidence="9">
    <location>
        <begin position="43"/>
        <end position="63"/>
    </location>
</feature>
<feature type="transmembrane region" description="Helical" evidence="9">
    <location>
        <begin position="6"/>
        <end position="31"/>
    </location>
</feature>
<evidence type="ECO:0000256" key="2">
    <source>
        <dbReference type="ARBA" id="ARBA00022448"/>
    </source>
</evidence>
<feature type="transmembrane region" description="Helical" evidence="9">
    <location>
        <begin position="355"/>
        <end position="373"/>
    </location>
</feature>
<keyword evidence="8 9" id="KW-0472">Membrane</keyword>
<organism evidence="11 12">
    <name type="scientific">Fervidibacillus albus</name>
    <dbReference type="NCBI Taxonomy" id="2980026"/>
    <lineage>
        <taxon>Bacteria</taxon>
        <taxon>Bacillati</taxon>
        <taxon>Bacillota</taxon>
        <taxon>Bacilli</taxon>
        <taxon>Bacillales</taxon>
        <taxon>Bacillaceae</taxon>
        <taxon>Fervidibacillus</taxon>
    </lineage>
</organism>
<keyword evidence="7 9" id="KW-1133">Transmembrane helix</keyword>
<dbReference type="InterPro" id="IPR013853">
    <property type="entry name" value="EIIC-GAT"/>
</dbReference>
<feature type="transmembrane region" description="Helical" evidence="9">
    <location>
        <begin position="136"/>
        <end position="161"/>
    </location>
</feature>
<keyword evidence="5" id="KW-0598">Phosphotransferase system</keyword>
<dbReference type="PROSITE" id="PS51104">
    <property type="entry name" value="PTS_EIIC_TYPE_2"/>
    <property type="match status" value="1"/>
</dbReference>
<evidence type="ECO:0000313" key="11">
    <source>
        <dbReference type="EMBL" id="WAA09299.1"/>
    </source>
</evidence>
<keyword evidence="3" id="KW-1003">Cell membrane</keyword>
<feature type="domain" description="PTS EIIC type-2" evidence="10">
    <location>
        <begin position="8"/>
        <end position="435"/>
    </location>
</feature>
<evidence type="ECO:0000313" key="12">
    <source>
        <dbReference type="Proteomes" id="UP001164718"/>
    </source>
</evidence>
<sequence length="448" mass="49125">MQVIESIFNYILGLGAEVFVPGLMILIGLIVGMKFREAMNAGIILGVAFIGMNLVIGFMLNALTPAAQDLAEMTGIDLTAVDGGWTTAATLSWAWPFAFLVFPLQLLINGVMLVLKWTKTLNVDLWNVWGKIFTAVAIMYVTDNLYIALMGASIIVVVELLLSDLNQKSIQQVTGIPGVTVSHGMNIFAVTLMPIDWILRRFNIFNKKMDASALRERIGVFAENNVMGFIIGLLLGLAAGYSIGDALVLAMQAAAALTLFPMIAKLFMEALSPLSEAINDFMKKRFKDREIFIGLDWPILAGSSEVWVAMILTVPFTLLLSFILPGNAVLPFAGILNIGLAVPALIVTGGNLLRMVTLSILTTPIFLYIATFFTDIITDLARTTGAIALEEGQRLTWSTVEYPAVRYILTELGAFNLIGIILAVVWVILFIFYRQEMLKRNKELETAE</sequence>
<evidence type="ECO:0000256" key="5">
    <source>
        <dbReference type="ARBA" id="ARBA00022683"/>
    </source>
</evidence>
<dbReference type="PANTHER" id="PTHR37324">
    <property type="entry name" value="PTS SYSTEM GALACTITOL-SPECIFIC EIIC COMPONENT"/>
    <property type="match status" value="1"/>
</dbReference>
<proteinExistence type="predicted"/>
<feature type="transmembrane region" description="Helical" evidence="9">
    <location>
        <begin position="329"/>
        <end position="348"/>
    </location>
</feature>
<dbReference type="RefSeq" id="WP_275417080.1">
    <property type="nucleotide sequence ID" value="NZ_CP106878.1"/>
</dbReference>
<evidence type="ECO:0000256" key="8">
    <source>
        <dbReference type="ARBA" id="ARBA00023136"/>
    </source>
</evidence>
<dbReference type="GO" id="GO:0009401">
    <property type="term" value="P:phosphoenolpyruvate-dependent sugar phosphotransferase system"/>
    <property type="evidence" value="ECO:0007669"/>
    <property type="project" value="UniProtKB-KW"/>
</dbReference>
<evidence type="ECO:0000259" key="10">
    <source>
        <dbReference type="PROSITE" id="PS51104"/>
    </source>
</evidence>
<keyword evidence="6 9" id="KW-0812">Transmembrane</keyword>
<dbReference type="GO" id="GO:0015577">
    <property type="term" value="F:galactitol transmembrane transporter activity"/>
    <property type="evidence" value="ECO:0007669"/>
    <property type="project" value="InterPro"/>
</dbReference>
<feature type="transmembrane region" description="Helical" evidence="9">
    <location>
        <begin position="181"/>
        <end position="199"/>
    </location>
</feature>
<dbReference type="InterPro" id="IPR013014">
    <property type="entry name" value="PTS_EIIC_2"/>
</dbReference>
<gene>
    <name evidence="11" type="ORF">OE104_12095</name>
</gene>
<dbReference type="Proteomes" id="UP001164718">
    <property type="component" value="Chromosome"/>
</dbReference>
<feature type="transmembrane region" description="Helical" evidence="9">
    <location>
        <begin position="249"/>
        <end position="271"/>
    </location>
</feature>
<keyword evidence="4" id="KW-0762">Sugar transport</keyword>
<protein>
    <submittedName>
        <fullName evidence="11">PTS galactitol transporter subunit IIC</fullName>
    </submittedName>
</protein>
<evidence type="ECO:0000256" key="9">
    <source>
        <dbReference type="SAM" id="Phobius"/>
    </source>
</evidence>
<evidence type="ECO:0000256" key="4">
    <source>
        <dbReference type="ARBA" id="ARBA00022597"/>
    </source>
</evidence>
<evidence type="ECO:0000256" key="7">
    <source>
        <dbReference type="ARBA" id="ARBA00022989"/>
    </source>
</evidence>
<dbReference type="EMBL" id="CP106878">
    <property type="protein sequence ID" value="WAA09299.1"/>
    <property type="molecule type" value="Genomic_DNA"/>
</dbReference>
<keyword evidence="2" id="KW-0813">Transport</keyword>
<comment type="subcellular location">
    <subcellularLocation>
        <location evidence="1">Cell membrane</location>
        <topology evidence="1">Multi-pass membrane protein</topology>
    </subcellularLocation>
</comment>
<evidence type="ECO:0000256" key="3">
    <source>
        <dbReference type="ARBA" id="ARBA00022475"/>
    </source>
</evidence>
<dbReference type="InterPro" id="IPR004703">
    <property type="entry name" value="PTS_sugar-sp_permease"/>
</dbReference>